<keyword evidence="2" id="KW-0238">DNA-binding</keyword>
<dbReference type="EMBL" id="RFLV01000001">
    <property type="protein sequence ID" value="TIH09553.1"/>
    <property type="molecule type" value="Genomic_DNA"/>
</dbReference>
<dbReference type="Proteomes" id="UP000307541">
    <property type="component" value="Unassembled WGS sequence"/>
</dbReference>
<keyword evidence="1" id="KW-0805">Transcription regulation</keyword>
<dbReference type="InterPro" id="IPR000551">
    <property type="entry name" value="MerR-type_HTH_dom"/>
</dbReference>
<sequence>MRIGELEKRSGASRHTLRYYESLGLIHTTRSGNNYRAYNPQALEDLTFIQQAQNMGFSLGEIREILQARREQQMDCAQGAVLVTHKLAEVEQKIADLHQLRDFLRSEKLRLEASAAEQVAIARAHS</sequence>
<evidence type="ECO:0000256" key="2">
    <source>
        <dbReference type="ARBA" id="ARBA00023125"/>
    </source>
</evidence>
<evidence type="ECO:0000313" key="6">
    <source>
        <dbReference type="Proteomes" id="UP000307541"/>
    </source>
</evidence>
<dbReference type="InterPro" id="IPR009061">
    <property type="entry name" value="DNA-bd_dom_put_sf"/>
</dbReference>
<accession>A0A4T1ZY92</accession>
<dbReference type="SMART" id="SM00422">
    <property type="entry name" value="HTH_MERR"/>
    <property type="match status" value="1"/>
</dbReference>
<dbReference type="SUPFAM" id="SSF46955">
    <property type="entry name" value="Putative DNA-binding domain"/>
    <property type="match status" value="1"/>
</dbReference>
<dbReference type="GO" id="GO:0003677">
    <property type="term" value="F:DNA binding"/>
    <property type="evidence" value="ECO:0007669"/>
    <property type="project" value="UniProtKB-KW"/>
</dbReference>
<evidence type="ECO:0000256" key="1">
    <source>
        <dbReference type="ARBA" id="ARBA00023015"/>
    </source>
</evidence>
<feature type="domain" description="HTH merR-type" evidence="4">
    <location>
        <begin position="1"/>
        <end position="68"/>
    </location>
</feature>
<proteinExistence type="predicted"/>
<reference evidence="5 6" key="1">
    <citation type="submission" date="2018-10" db="EMBL/GenBank/DDBJ databases">
        <title>Pseudomonas leptonychotis sp. nov., isolated from Weddell seals in Antarctica.</title>
        <authorList>
            <person name="Novakova D."/>
            <person name="Svec P."/>
            <person name="Kralova S."/>
            <person name="Kristofova L."/>
            <person name="Zeman M."/>
            <person name="Pantucek R."/>
            <person name="Maslanova I."/>
            <person name="Sedlacek I."/>
        </authorList>
    </citation>
    <scope>NUCLEOTIDE SEQUENCE [LARGE SCALE GENOMIC DNA]</scope>
    <source>
        <strain evidence="5 6">CCM 8849</strain>
    </source>
</reference>
<protein>
    <submittedName>
        <fullName evidence="5">MerR family transcriptional regulator</fullName>
    </submittedName>
</protein>
<evidence type="ECO:0000313" key="5">
    <source>
        <dbReference type="EMBL" id="TIH09553.1"/>
    </source>
</evidence>
<dbReference type="AlphaFoldDB" id="A0A4T1ZY92"/>
<dbReference type="RefSeq" id="WP_136662849.1">
    <property type="nucleotide sequence ID" value="NZ_RFLV01000001.1"/>
</dbReference>
<keyword evidence="3" id="KW-0804">Transcription</keyword>
<dbReference type="OrthoDB" id="9808480at2"/>
<gene>
    <name evidence="5" type="ORF">D8779_02285</name>
</gene>
<keyword evidence="6" id="KW-1185">Reference proteome</keyword>
<dbReference type="PANTHER" id="PTHR30204:SF94">
    <property type="entry name" value="HEAVY METAL-DEPENDENT TRANSCRIPTIONAL REGULATOR HI_0293-RELATED"/>
    <property type="match status" value="1"/>
</dbReference>
<organism evidence="5 6">
    <name type="scientific">Pseudomonas leptonychotis</name>
    <dbReference type="NCBI Taxonomy" id="2448482"/>
    <lineage>
        <taxon>Bacteria</taxon>
        <taxon>Pseudomonadati</taxon>
        <taxon>Pseudomonadota</taxon>
        <taxon>Gammaproteobacteria</taxon>
        <taxon>Pseudomonadales</taxon>
        <taxon>Pseudomonadaceae</taxon>
        <taxon>Pseudomonas</taxon>
    </lineage>
</organism>
<dbReference type="InterPro" id="IPR047057">
    <property type="entry name" value="MerR_fam"/>
</dbReference>
<dbReference type="PANTHER" id="PTHR30204">
    <property type="entry name" value="REDOX-CYCLING DRUG-SENSING TRANSCRIPTIONAL ACTIVATOR SOXR"/>
    <property type="match status" value="1"/>
</dbReference>
<evidence type="ECO:0000259" key="4">
    <source>
        <dbReference type="PROSITE" id="PS50937"/>
    </source>
</evidence>
<evidence type="ECO:0000256" key="3">
    <source>
        <dbReference type="ARBA" id="ARBA00023163"/>
    </source>
</evidence>
<dbReference type="Pfam" id="PF13411">
    <property type="entry name" value="MerR_1"/>
    <property type="match status" value="1"/>
</dbReference>
<comment type="caution">
    <text evidence="5">The sequence shown here is derived from an EMBL/GenBank/DDBJ whole genome shotgun (WGS) entry which is preliminary data.</text>
</comment>
<dbReference type="PROSITE" id="PS50937">
    <property type="entry name" value="HTH_MERR_2"/>
    <property type="match status" value="1"/>
</dbReference>
<dbReference type="GO" id="GO:0003700">
    <property type="term" value="F:DNA-binding transcription factor activity"/>
    <property type="evidence" value="ECO:0007669"/>
    <property type="project" value="InterPro"/>
</dbReference>
<dbReference type="Gene3D" id="1.10.1660.10">
    <property type="match status" value="1"/>
</dbReference>
<name>A0A4T1ZY92_9PSED</name>
<dbReference type="PRINTS" id="PR00040">
    <property type="entry name" value="HTHMERR"/>
</dbReference>